<dbReference type="InterPro" id="IPR003735">
    <property type="entry name" value="Metal_Tscrpt_repr"/>
</dbReference>
<keyword evidence="3" id="KW-1185">Reference proteome</keyword>
<keyword evidence="2" id="KW-0238">DNA-binding</keyword>
<dbReference type="AlphaFoldDB" id="A0AA45WVY7"/>
<dbReference type="GO" id="GO:0045892">
    <property type="term" value="P:negative regulation of DNA-templated transcription"/>
    <property type="evidence" value="ECO:0007669"/>
    <property type="project" value="UniProtKB-ARBA"/>
</dbReference>
<feature type="region of interest" description="Disordered" evidence="1">
    <location>
        <begin position="1"/>
        <end position="27"/>
    </location>
</feature>
<dbReference type="GO" id="GO:0003677">
    <property type="term" value="F:DNA binding"/>
    <property type="evidence" value="ECO:0007669"/>
    <property type="project" value="UniProtKB-KW"/>
</dbReference>
<accession>A0AA45WVY7</accession>
<comment type="caution">
    <text evidence="2">The sequence shown here is derived from an EMBL/GenBank/DDBJ whole genome shotgun (WGS) entry which is preliminary data.</text>
</comment>
<sequence length="109" mass="12449">MKPKYEEKEGGSLLAEEKKPSMHSAEVQKGLVHRLNRVEGQIRGIKKLIEQETYCDDILHQLEAARSALRSIEMVLLESHVKHCVVHQIQHGDTDVVEEILTTIKKITK</sequence>
<protein>
    <submittedName>
        <fullName evidence="2">DNA-binding transcriptional regulator, FrmR family</fullName>
    </submittedName>
</protein>
<gene>
    <name evidence="2" type="ORF">SAMN06296020_10638</name>
</gene>
<dbReference type="PANTHER" id="PTHR33677:SF3">
    <property type="entry name" value="COPPER-SENSING TRANSCRIPTIONAL REPRESSOR RICR"/>
    <property type="match status" value="1"/>
</dbReference>
<dbReference type="Gene3D" id="1.20.58.1000">
    <property type="entry name" value="Metal-sensitive repressor, helix protomer"/>
    <property type="match status" value="1"/>
</dbReference>
<dbReference type="CDD" id="cd10152">
    <property type="entry name" value="SaCsoR-like_DUF156"/>
    <property type="match status" value="1"/>
</dbReference>
<reference evidence="2" key="1">
    <citation type="submission" date="2017-05" db="EMBL/GenBank/DDBJ databases">
        <authorList>
            <person name="Varghese N."/>
            <person name="Submissions S."/>
        </authorList>
    </citation>
    <scope>NUCLEOTIDE SEQUENCE</scope>
    <source>
        <strain evidence="2">Su22</strain>
    </source>
</reference>
<feature type="compositionally biased region" description="Basic and acidic residues" evidence="1">
    <location>
        <begin position="1"/>
        <end position="20"/>
    </location>
</feature>
<evidence type="ECO:0000313" key="2">
    <source>
        <dbReference type="EMBL" id="SMP56168.1"/>
    </source>
</evidence>
<evidence type="ECO:0000256" key="1">
    <source>
        <dbReference type="SAM" id="MobiDB-lite"/>
    </source>
</evidence>
<dbReference type="Pfam" id="PF02583">
    <property type="entry name" value="Trns_repr_metal"/>
    <property type="match status" value="1"/>
</dbReference>
<evidence type="ECO:0000313" key="3">
    <source>
        <dbReference type="Proteomes" id="UP001158066"/>
    </source>
</evidence>
<dbReference type="RefSeq" id="WP_283409210.1">
    <property type="nucleotide sequence ID" value="NZ_FXUF01000006.1"/>
</dbReference>
<dbReference type="EMBL" id="FXUF01000006">
    <property type="protein sequence ID" value="SMP56168.1"/>
    <property type="molecule type" value="Genomic_DNA"/>
</dbReference>
<organism evidence="2 3">
    <name type="scientific">Anoxynatronum buryatiense</name>
    <dbReference type="NCBI Taxonomy" id="489973"/>
    <lineage>
        <taxon>Bacteria</taxon>
        <taxon>Bacillati</taxon>
        <taxon>Bacillota</taxon>
        <taxon>Clostridia</taxon>
        <taxon>Eubacteriales</taxon>
        <taxon>Clostridiaceae</taxon>
        <taxon>Anoxynatronum</taxon>
    </lineage>
</organism>
<name>A0AA45WVY7_9CLOT</name>
<dbReference type="PANTHER" id="PTHR33677">
    <property type="entry name" value="TRANSCRIPTIONAL REPRESSOR FRMR-RELATED"/>
    <property type="match status" value="1"/>
</dbReference>
<dbReference type="InterPro" id="IPR038390">
    <property type="entry name" value="Metal_Tscrpt_repr_sf"/>
</dbReference>
<proteinExistence type="predicted"/>
<dbReference type="GO" id="GO:0046872">
    <property type="term" value="F:metal ion binding"/>
    <property type="evidence" value="ECO:0007669"/>
    <property type="project" value="InterPro"/>
</dbReference>
<dbReference type="Proteomes" id="UP001158066">
    <property type="component" value="Unassembled WGS sequence"/>
</dbReference>